<gene>
    <name evidence="3" type="ORF">GCM10022292_21580</name>
</gene>
<feature type="signal peptide" evidence="2">
    <location>
        <begin position="1"/>
        <end position="19"/>
    </location>
</feature>
<evidence type="ECO:0000256" key="2">
    <source>
        <dbReference type="SAM" id="SignalP"/>
    </source>
</evidence>
<organism evidence="3 4">
    <name type="scientific">Winogradskyella damuponensis</name>
    <dbReference type="NCBI Taxonomy" id="943939"/>
    <lineage>
        <taxon>Bacteria</taxon>
        <taxon>Pseudomonadati</taxon>
        <taxon>Bacteroidota</taxon>
        <taxon>Flavobacteriia</taxon>
        <taxon>Flavobacteriales</taxon>
        <taxon>Flavobacteriaceae</taxon>
        <taxon>Winogradskyella</taxon>
    </lineage>
</organism>
<evidence type="ECO:0000313" key="4">
    <source>
        <dbReference type="Proteomes" id="UP001501682"/>
    </source>
</evidence>
<feature type="region of interest" description="Disordered" evidence="1">
    <location>
        <begin position="36"/>
        <end position="68"/>
    </location>
</feature>
<sequence>MKKIILLLVLAMCYTTTHAQLGKMLKRKAKAAVEKKLTKDEDTSTSSSQTTNATGMVGDTATANQNSSKTEYTDEEFIAELAKKYPNDQAKQDLYYQKYLEKKQKEAEANKPKAASSVSAEFLYMSYPFAMTKGMSAVGVDRVKLRRQLTDMGDNVDLLPAQDPEYAWLRFLTTPELEAMSPEGYIGYELVSGMFTTKVGADRSQTLELGTGMPILVRGMLIAEDVFVIYAASHQGGHAFNVPSYMHQKDITILNVIGKGEQQFHVDWLEKAKPIVQEFEATLKANYDAAAKSTMDAIKMPKAGAMNSKASLVNFAKQNVSKTIEKDGAKLLKLNIESNDWSVVKNKYTGHILYRWIKGAFTEKNKNNDCYLQGFLIKQYYDGSGYGNSEFGGIIHGQMPYGQKMNCENAN</sequence>
<evidence type="ECO:0000313" key="3">
    <source>
        <dbReference type="EMBL" id="GAA4244148.1"/>
    </source>
</evidence>
<comment type="caution">
    <text evidence="3">The sequence shown here is derived from an EMBL/GenBank/DDBJ whole genome shotgun (WGS) entry which is preliminary data.</text>
</comment>
<dbReference type="RefSeq" id="WP_344714534.1">
    <property type="nucleotide sequence ID" value="NZ_BAABCB010000018.1"/>
</dbReference>
<protein>
    <submittedName>
        <fullName evidence="3">Uncharacterized protein</fullName>
    </submittedName>
</protein>
<evidence type="ECO:0000256" key="1">
    <source>
        <dbReference type="SAM" id="MobiDB-lite"/>
    </source>
</evidence>
<feature type="chain" id="PRO_5045589395" evidence="2">
    <location>
        <begin position="20"/>
        <end position="411"/>
    </location>
</feature>
<dbReference type="Proteomes" id="UP001501682">
    <property type="component" value="Unassembled WGS sequence"/>
</dbReference>
<accession>A0ABP8CWV4</accession>
<proteinExistence type="predicted"/>
<keyword evidence="2" id="KW-0732">Signal</keyword>
<name>A0ABP8CWV4_9FLAO</name>
<keyword evidence="4" id="KW-1185">Reference proteome</keyword>
<reference evidence="4" key="1">
    <citation type="journal article" date="2019" name="Int. J. Syst. Evol. Microbiol.">
        <title>The Global Catalogue of Microorganisms (GCM) 10K type strain sequencing project: providing services to taxonomists for standard genome sequencing and annotation.</title>
        <authorList>
            <consortium name="The Broad Institute Genomics Platform"/>
            <consortium name="The Broad Institute Genome Sequencing Center for Infectious Disease"/>
            <person name="Wu L."/>
            <person name="Ma J."/>
        </authorList>
    </citation>
    <scope>NUCLEOTIDE SEQUENCE [LARGE SCALE GENOMIC DNA]</scope>
    <source>
        <strain evidence="4">JCM 17633</strain>
    </source>
</reference>
<dbReference type="EMBL" id="BAABCB010000018">
    <property type="protein sequence ID" value="GAA4244148.1"/>
    <property type="molecule type" value="Genomic_DNA"/>
</dbReference>